<dbReference type="Proteomes" id="UP000000304">
    <property type="component" value="Chromosome 3R"/>
</dbReference>
<dbReference type="STRING" id="7240.B4QWI4"/>
<dbReference type="HOGENOM" id="CLU_2998675_0_0_1"/>
<reference evidence="2 3" key="1">
    <citation type="journal article" date="2007" name="Nature">
        <title>Evolution of genes and genomes on the Drosophila phylogeny.</title>
        <authorList>
            <consortium name="Drosophila 12 Genomes Consortium"/>
            <person name="Clark A.G."/>
            <person name="Eisen M.B."/>
            <person name="Smith D.R."/>
            <person name="Bergman C.M."/>
            <person name="Oliver B."/>
            <person name="Markow T.A."/>
            <person name="Kaufman T.C."/>
            <person name="Kellis M."/>
            <person name="Gelbart W."/>
            <person name="Iyer V.N."/>
            <person name="Pollard D.A."/>
            <person name="Sackton T.B."/>
            <person name="Larracuente A.M."/>
            <person name="Singh N.D."/>
            <person name="Abad J.P."/>
            <person name="Abt D.N."/>
            <person name="Adryan B."/>
            <person name="Aguade M."/>
            <person name="Akashi H."/>
            <person name="Anderson W.W."/>
            <person name="Aquadro C.F."/>
            <person name="Ardell D.H."/>
            <person name="Arguello R."/>
            <person name="Artieri C.G."/>
            <person name="Barbash D.A."/>
            <person name="Barker D."/>
            <person name="Barsanti P."/>
            <person name="Batterham P."/>
            <person name="Batzoglou S."/>
            <person name="Begun D."/>
            <person name="Bhutkar A."/>
            <person name="Blanco E."/>
            <person name="Bosak S.A."/>
            <person name="Bradley R.K."/>
            <person name="Brand A.D."/>
            <person name="Brent M.R."/>
            <person name="Brooks A.N."/>
            <person name="Brown R.H."/>
            <person name="Butlin R.K."/>
            <person name="Caggese C."/>
            <person name="Calvi B.R."/>
            <person name="Bernardo de Carvalho A."/>
            <person name="Caspi A."/>
            <person name="Castrezana S."/>
            <person name="Celniker S.E."/>
            <person name="Chang J.L."/>
            <person name="Chapple C."/>
            <person name="Chatterji S."/>
            <person name="Chinwalla A."/>
            <person name="Civetta A."/>
            <person name="Clifton S.W."/>
            <person name="Comeron J.M."/>
            <person name="Costello J.C."/>
            <person name="Coyne J.A."/>
            <person name="Daub J."/>
            <person name="David R.G."/>
            <person name="Delcher A.L."/>
            <person name="Delehaunty K."/>
            <person name="Do C.B."/>
            <person name="Ebling H."/>
            <person name="Edwards K."/>
            <person name="Eickbush T."/>
            <person name="Evans J.D."/>
            <person name="Filipski A."/>
            <person name="Findeiss S."/>
            <person name="Freyhult E."/>
            <person name="Fulton L."/>
            <person name="Fulton R."/>
            <person name="Garcia A.C."/>
            <person name="Gardiner A."/>
            <person name="Garfield D.A."/>
            <person name="Garvin B.E."/>
            <person name="Gibson G."/>
            <person name="Gilbert D."/>
            <person name="Gnerre S."/>
            <person name="Godfrey J."/>
            <person name="Good R."/>
            <person name="Gotea V."/>
            <person name="Gravely B."/>
            <person name="Greenberg A.J."/>
            <person name="Griffiths-Jones S."/>
            <person name="Gross S."/>
            <person name="Guigo R."/>
            <person name="Gustafson E.A."/>
            <person name="Haerty W."/>
            <person name="Hahn M.W."/>
            <person name="Halligan D.L."/>
            <person name="Halpern A.L."/>
            <person name="Halter G.M."/>
            <person name="Han M.V."/>
            <person name="Heger A."/>
            <person name="Hillier L."/>
            <person name="Hinrichs A.S."/>
            <person name="Holmes I."/>
            <person name="Hoskins R.A."/>
            <person name="Hubisz M.J."/>
            <person name="Hultmark D."/>
            <person name="Huntley M.A."/>
            <person name="Jaffe D.B."/>
            <person name="Jagadeeshan S."/>
            <person name="Jeck W.R."/>
            <person name="Johnson J."/>
            <person name="Jones C.D."/>
            <person name="Jordan W.C."/>
            <person name="Karpen G.H."/>
            <person name="Kataoka E."/>
            <person name="Keightley P.D."/>
            <person name="Kheradpour P."/>
            <person name="Kirkness E.F."/>
            <person name="Koerich L.B."/>
            <person name="Kristiansen K."/>
            <person name="Kudrna D."/>
            <person name="Kulathinal R.J."/>
            <person name="Kumar S."/>
            <person name="Kwok R."/>
            <person name="Lander E."/>
            <person name="Langley C.H."/>
            <person name="Lapoint R."/>
            <person name="Lazzaro B.P."/>
            <person name="Lee S.J."/>
            <person name="Levesque L."/>
            <person name="Li R."/>
            <person name="Lin C.F."/>
            <person name="Lin M.F."/>
            <person name="Lindblad-Toh K."/>
            <person name="Llopart A."/>
            <person name="Long M."/>
            <person name="Low L."/>
            <person name="Lozovsky E."/>
            <person name="Lu J."/>
            <person name="Luo M."/>
            <person name="Machado C.A."/>
            <person name="Makalowski W."/>
            <person name="Marzo M."/>
            <person name="Matsuda M."/>
            <person name="Matzkin L."/>
            <person name="McAllister B."/>
            <person name="McBride C.S."/>
            <person name="McKernan B."/>
            <person name="McKernan K."/>
            <person name="Mendez-Lago M."/>
            <person name="Minx P."/>
            <person name="Mollenhauer M.U."/>
            <person name="Montooth K."/>
            <person name="Mount S.M."/>
            <person name="Mu X."/>
            <person name="Myers E."/>
            <person name="Negre B."/>
            <person name="Newfeld S."/>
            <person name="Nielsen R."/>
            <person name="Noor M.A."/>
            <person name="O'Grady P."/>
            <person name="Pachter L."/>
            <person name="Papaceit M."/>
            <person name="Parisi M.J."/>
            <person name="Parisi M."/>
            <person name="Parts L."/>
            <person name="Pedersen J.S."/>
            <person name="Pesole G."/>
            <person name="Phillippy A.M."/>
            <person name="Ponting C.P."/>
            <person name="Pop M."/>
            <person name="Porcelli D."/>
            <person name="Powell J.R."/>
            <person name="Prohaska S."/>
            <person name="Pruitt K."/>
            <person name="Puig M."/>
            <person name="Quesneville H."/>
            <person name="Ram K.R."/>
            <person name="Rand D."/>
            <person name="Rasmussen M.D."/>
            <person name="Reed L.K."/>
            <person name="Reenan R."/>
            <person name="Reily A."/>
            <person name="Remington K.A."/>
            <person name="Rieger T.T."/>
            <person name="Ritchie M.G."/>
            <person name="Robin C."/>
            <person name="Rogers Y.H."/>
            <person name="Rohde C."/>
            <person name="Rozas J."/>
            <person name="Rubenfield M.J."/>
            <person name="Ruiz A."/>
            <person name="Russo S."/>
            <person name="Salzberg S.L."/>
            <person name="Sanchez-Gracia A."/>
            <person name="Saranga D.J."/>
            <person name="Sato H."/>
            <person name="Schaeffer S.W."/>
            <person name="Schatz M.C."/>
            <person name="Schlenke T."/>
            <person name="Schwartz R."/>
            <person name="Segarra C."/>
            <person name="Singh R.S."/>
            <person name="Sirot L."/>
            <person name="Sirota M."/>
            <person name="Sisneros N.B."/>
            <person name="Smith C.D."/>
            <person name="Smith T.F."/>
            <person name="Spieth J."/>
            <person name="Stage D.E."/>
            <person name="Stark A."/>
            <person name="Stephan W."/>
            <person name="Strausberg R.L."/>
            <person name="Strempel S."/>
            <person name="Sturgill D."/>
            <person name="Sutton G."/>
            <person name="Sutton G.G."/>
            <person name="Tao W."/>
            <person name="Teichmann S."/>
            <person name="Tobari Y.N."/>
            <person name="Tomimura Y."/>
            <person name="Tsolas J.M."/>
            <person name="Valente V.L."/>
            <person name="Venter E."/>
            <person name="Venter J.C."/>
            <person name="Vicario S."/>
            <person name="Vieira F.G."/>
            <person name="Vilella A.J."/>
            <person name="Villasante A."/>
            <person name="Walenz B."/>
            <person name="Wang J."/>
            <person name="Wasserman M."/>
            <person name="Watts T."/>
            <person name="Wilson D."/>
            <person name="Wilson R.K."/>
            <person name="Wing R.A."/>
            <person name="Wolfner M.F."/>
            <person name="Wong A."/>
            <person name="Wong G.K."/>
            <person name="Wu C.I."/>
            <person name="Wu G."/>
            <person name="Yamamoto D."/>
            <person name="Yang H.P."/>
            <person name="Yang S.P."/>
            <person name="Yorke J.A."/>
            <person name="Yoshida K."/>
            <person name="Zdobnov E."/>
            <person name="Zhang P."/>
            <person name="Zhang Y."/>
            <person name="Zimin A.V."/>
            <person name="Baldwin J."/>
            <person name="Abdouelleil A."/>
            <person name="Abdulkadir J."/>
            <person name="Abebe A."/>
            <person name="Abera B."/>
            <person name="Abreu J."/>
            <person name="Acer S.C."/>
            <person name="Aftuck L."/>
            <person name="Alexander A."/>
            <person name="An P."/>
            <person name="Anderson E."/>
            <person name="Anderson S."/>
            <person name="Arachi H."/>
            <person name="Azer M."/>
            <person name="Bachantsang P."/>
            <person name="Barry A."/>
            <person name="Bayul T."/>
            <person name="Berlin A."/>
            <person name="Bessette D."/>
            <person name="Bloom T."/>
            <person name="Blye J."/>
            <person name="Boguslavskiy L."/>
            <person name="Bonnet C."/>
            <person name="Boukhgalter B."/>
            <person name="Bourzgui I."/>
            <person name="Brown A."/>
            <person name="Cahill P."/>
            <person name="Channer S."/>
            <person name="Cheshatsang Y."/>
            <person name="Chuda L."/>
            <person name="Citroen M."/>
            <person name="Collymore A."/>
            <person name="Cooke P."/>
            <person name="Costello M."/>
            <person name="D'Aco K."/>
            <person name="Daza R."/>
            <person name="De Haan G."/>
            <person name="DeGray S."/>
            <person name="DeMaso C."/>
            <person name="Dhargay N."/>
            <person name="Dooley K."/>
            <person name="Dooley E."/>
            <person name="Doricent M."/>
            <person name="Dorje P."/>
            <person name="Dorjee K."/>
            <person name="Dupes A."/>
            <person name="Elong R."/>
            <person name="Falk J."/>
            <person name="Farina A."/>
            <person name="Faro S."/>
            <person name="Ferguson D."/>
            <person name="Fisher S."/>
            <person name="Foley C.D."/>
            <person name="Franke A."/>
            <person name="Friedrich D."/>
            <person name="Gadbois L."/>
            <person name="Gearin G."/>
            <person name="Gearin C.R."/>
            <person name="Giannoukos G."/>
            <person name="Goode T."/>
            <person name="Graham J."/>
            <person name="Grandbois E."/>
            <person name="Grewal S."/>
            <person name="Gyaltsen K."/>
            <person name="Hafez N."/>
            <person name="Hagos B."/>
            <person name="Hall J."/>
            <person name="Henson C."/>
            <person name="Hollinger A."/>
            <person name="Honan T."/>
            <person name="Huard M.D."/>
            <person name="Hughes L."/>
            <person name="Hurhula B."/>
            <person name="Husby M.E."/>
            <person name="Kamat A."/>
            <person name="Kanga B."/>
            <person name="Kashin S."/>
            <person name="Khazanovich D."/>
            <person name="Kisner P."/>
            <person name="Lance K."/>
            <person name="Lara M."/>
            <person name="Lee W."/>
            <person name="Lennon N."/>
            <person name="Letendre F."/>
            <person name="LeVine R."/>
            <person name="Lipovsky A."/>
            <person name="Liu X."/>
            <person name="Liu J."/>
            <person name="Liu S."/>
            <person name="Lokyitsang T."/>
            <person name="Lokyitsang Y."/>
            <person name="Lubonja R."/>
            <person name="Lui A."/>
            <person name="MacDonald P."/>
            <person name="Magnisalis V."/>
            <person name="Maru K."/>
            <person name="Matthews C."/>
            <person name="McCusker W."/>
            <person name="McDonough S."/>
            <person name="Mehta T."/>
            <person name="Meldrim J."/>
            <person name="Meneus L."/>
            <person name="Mihai O."/>
            <person name="Mihalev A."/>
            <person name="Mihova T."/>
            <person name="Mittelman R."/>
            <person name="Mlenga V."/>
            <person name="Montmayeur A."/>
            <person name="Mulrain L."/>
            <person name="Navidi A."/>
            <person name="Naylor J."/>
            <person name="Negash T."/>
            <person name="Nguyen T."/>
            <person name="Nguyen N."/>
            <person name="Nicol R."/>
            <person name="Norbu C."/>
            <person name="Norbu N."/>
            <person name="Novod N."/>
            <person name="O'Neill B."/>
            <person name="Osman S."/>
            <person name="Markiewicz E."/>
            <person name="Oyono O.L."/>
            <person name="Patti C."/>
            <person name="Phunkhang P."/>
            <person name="Pierre F."/>
            <person name="Priest M."/>
            <person name="Raghuraman S."/>
            <person name="Rege F."/>
            <person name="Reyes R."/>
            <person name="Rise C."/>
            <person name="Rogov P."/>
            <person name="Ross K."/>
            <person name="Ryan E."/>
            <person name="Settipalli S."/>
            <person name="Shea T."/>
            <person name="Sherpa N."/>
            <person name="Shi L."/>
            <person name="Shih D."/>
            <person name="Sparrow T."/>
            <person name="Spaulding J."/>
            <person name="Stalker J."/>
            <person name="Stange-Thomann N."/>
            <person name="Stavropoulos S."/>
            <person name="Stone C."/>
            <person name="Strader C."/>
            <person name="Tesfaye S."/>
            <person name="Thomson T."/>
            <person name="Thoulutsang Y."/>
            <person name="Thoulutsang D."/>
            <person name="Topham K."/>
            <person name="Topping I."/>
            <person name="Tsamla T."/>
            <person name="Vassiliev H."/>
            <person name="Vo A."/>
            <person name="Wangchuk T."/>
            <person name="Wangdi T."/>
            <person name="Weiand M."/>
            <person name="Wilkinson J."/>
            <person name="Wilson A."/>
            <person name="Yadav S."/>
            <person name="Young G."/>
            <person name="Yu Q."/>
            <person name="Zembek L."/>
            <person name="Zhong D."/>
            <person name="Zimmer A."/>
            <person name="Zwirko Z."/>
            <person name="Jaffe D.B."/>
            <person name="Alvarez P."/>
            <person name="Brockman W."/>
            <person name="Butler J."/>
            <person name="Chin C."/>
            <person name="Gnerre S."/>
            <person name="Grabherr M."/>
            <person name="Kleber M."/>
            <person name="Mauceli E."/>
            <person name="MacCallum I."/>
        </authorList>
    </citation>
    <scope>NUCLEOTIDE SEQUENCE [LARGE SCALE GENOMIC DNA]</scope>
    <source>
        <strain evidence="3">white501</strain>
    </source>
</reference>
<evidence type="ECO:0000313" key="2">
    <source>
        <dbReference type="EMBL" id="EDX13588.1"/>
    </source>
</evidence>
<organism evidence="2 3">
    <name type="scientific">Drosophila simulans</name>
    <name type="common">Fruit fly</name>
    <dbReference type="NCBI Taxonomy" id="7240"/>
    <lineage>
        <taxon>Eukaryota</taxon>
        <taxon>Metazoa</taxon>
        <taxon>Ecdysozoa</taxon>
        <taxon>Arthropoda</taxon>
        <taxon>Hexapoda</taxon>
        <taxon>Insecta</taxon>
        <taxon>Pterygota</taxon>
        <taxon>Neoptera</taxon>
        <taxon>Endopterygota</taxon>
        <taxon>Diptera</taxon>
        <taxon>Brachycera</taxon>
        <taxon>Muscomorpha</taxon>
        <taxon>Ephydroidea</taxon>
        <taxon>Drosophilidae</taxon>
        <taxon>Drosophila</taxon>
        <taxon>Sophophora</taxon>
    </lineage>
</organism>
<name>B4QWI4_DROSI</name>
<protein>
    <submittedName>
        <fullName evidence="2">GD20774</fullName>
    </submittedName>
</protein>
<evidence type="ECO:0000256" key="1">
    <source>
        <dbReference type="SAM" id="MobiDB-lite"/>
    </source>
</evidence>
<feature type="region of interest" description="Disordered" evidence="1">
    <location>
        <begin position="33"/>
        <end position="57"/>
    </location>
</feature>
<dbReference type="AlphaFoldDB" id="B4QWI4"/>
<feature type="compositionally biased region" description="Acidic residues" evidence="1">
    <location>
        <begin position="36"/>
        <end position="47"/>
    </location>
</feature>
<accession>B4QWI4</accession>
<sequence>MSIVLWIIDKESFGEMFVQKKKLVEHVLAMRAEGGSSDDDDEEEDQGDILQVQIPNH</sequence>
<proteinExistence type="predicted"/>
<dbReference type="EMBL" id="CM000364">
    <property type="protein sequence ID" value="EDX13588.1"/>
    <property type="molecule type" value="Genomic_DNA"/>
</dbReference>
<keyword evidence="3" id="KW-1185">Reference proteome</keyword>
<evidence type="ECO:0000313" key="3">
    <source>
        <dbReference type="Proteomes" id="UP000000304"/>
    </source>
</evidence>
<gene>
    <name evidence="2" type="primary">Dsim\GD20774</name>
    <name evidence="2" type="ORF">Dsim_GD20774</name>
</gene>